<feature type="compositionally biased region" description="Polar residues" evidence="1">
    <location>
        <begin position="32"/>
        <end position="49"/>
    </location>
</feature>
<dbReference type="VEuPathDB" id="TriTrypDB:BSAL_11615"/>
<feature type="region of interest" description="Disordered" evidence="1">
    <location>
        <begin position="1"/>
        <end position="65"/>
    </location>
</feature>
<evidence type="ECO:0000313" key="3">
    <source>
        <dbReference type="Proteomes" id="UP000051952"/>
    </source>
</evidence>
<feature type="compositionally biased region" description="Low complexity" evidence="1">
    <location>
        <begin position="258"/>
        <end position="271"/>
    </location>
</feature>
<accession>A0A0S4JBZ7</accession>
<keyword evidence="3" id="KW-1185">Reference proteome</keyword>
<feature type="compositionally biased region" description="Pro residues" evidence="1">
    <location>
        <begin position="212"/>
        <end position="221"/>
    </location>
</feature>
<dbReference type="PANTHER" id="PTHR45691:SF6">
    <property type="entry name" value="PROTEIN DIAPHANOUS"/>
    <property type="match status" value="1"/>
</dbReference>
<feature type="compositionally biased region" description="Pro residues" evidence="1">
    <location>
        <begin position="333"/>
        <end position="342"/>
    </location>
</feature>
<name>A0A0S4JBZ7_BODSA</name>
<feature type="compositionally biased region" description="Pro residues" evidence="1">
    <location>
        <begin position="309"/>
        <end position="323"/>
    </location>
</feature>
<feature type="region of interest" description="Disordered" evidence="1">
    <location>
        <begin position="182"/>
        <end position="225"/>
    </location>
</feature>
<dbReference type="InterPro" id="IPR051412">
    <property type="entry name" value="Formin_Homology_Diaphanous_sf"/>
</dbReference>
<dbReference type="GO" id="GO:0030041">
    <property type="term" value="P:actin filament polymerization"/>
    <property type="evidence" value="ECO:0007669"/>
    <property type="project" value="TreeGrafter"/>
</dbReference>
<dbReference type="EMBL" id="CYKH01001580">
    <property type="protein sequence ID" value="CUG87722.1"/>
    <property type="molecule type" value="Genomic_DNA"/>
</dbReference>
<dbReference type="AlphaFoldDB" id="A0A0S4JBZ7"/>
<feature type="compositionally biased region" description="Pro residues" evidence="1">
    <location>
        <begin position="272"/>
        <end position="287"/>
    </location>
</feature>
<sequence length="357" mass="35711">MNSSDNLADPFARFRSSMGGSSTEHPGAAASTHHSVGRTSRATSRSPDPTDSAAVIDDDSDEDGSQLLRLIDEATHATTHVDDVLGGTHGTDRGAVATGLTSRDPGASFVVTANASMSSFAAAHSTTHNVFGSPPPVSPPSFAETITSANRMRTPATGPLMASAHQPGSPPPFGVLSNSIHQASSSTTSVHTTTTGHHSQAGGSAVVHAQQQPPPPPPPGGPLETMIVRNHRGVFLLNPVGKSSMSASHPNTPPYAPPQYSSSSAVGGSSPPVSPLPSYALPPPVPPMNSSIGHSVHGGSPVTGSTGNPTPPPAPPGGIPPPAKQLTHGQSPPSYPAPPPYRSPSAKGAASGSGGSA</sequence>
<organism evidence="2 3">
    <name type="scientific">Bodo saltans</name>
    <name type="common">Flagellated protozoan</name>
    <dbReference type="NCBI Taxonomy" id="75058"/>
    <lineage>
        <taxon>Eukaryota</taxon>
        <taxon>Discoba</taxon>
        <taxon>Euglenozoa</taxon>
        <taxon>Kinetoplastea</taxon>
        <taxon>Metakinetoplastina</taxon>
        <taxon>Eubodonida</taxon>
        <taxon>Bodonidae</taxon>
        <taxon>Bodo</taxon>
    </lineage>
</organism>
<proteinExistence type="predicted"/>
<protein>
    <submittedName>
        <fullName evidence="2">Uncharacterized protein</fullName>
    </submittedName>
</protein>
<gene>
    <name evidence="2" type="ORF">BSAL_11615</name>
</gene>
<feature type="compositionally biased region" description="Low complexity" evidence="1">
    <location>
        <begin position="298"/>
        <end position="308"/>
    </location>
</feature>
<evidence type="ECO:0000313" key="2">
    <source>
        <dbReference type="EMBL" id="CUG87722.1"/>
    </source>
</evidence>
<dbReference type="Proteomes" id="UP000051952">
    <property type="component" value="Unassembled WGS sequence"/>
</dbReference>
<feature type="compositionally biased region" description="Low complexity" evidence="1">
    <location>
        <begin position="184"/>
        <end position="199"/>
    </location>
</feature>
<dbReference type="OMA" id="NCYSGIP"/>
<reference evidence="3" key="1">
    <citation type="submission" date="2015-09" db="EMBL/GenBank/DDBJ databases">
        <authorList>
            <consortium name="Pathogen Informatics"/>
        </authorList>
    </citation>
    <scope>NUCLEOTIDE SEQUENCE [LARGE SCALE GENOMIC DNA]</scope>
    <source>
        <strain evidence="3">Lake Konstanz</strain>
    </source>
</reference>
<evidence type="ECO:0000256" key="1">
    <source>
        <dbReference type="SAM" id="MobiDB-lite"/>
    </source>
</evidence>
<dbReference type="PANTHER" id="PTHR45691">
    <property type="entry name" value="PROTEIN DIAPHANOUS"/>
    <property type="match status" value="1"/>
</dbReference>
<dbReference type="GO" id="GO:0005884">
    <property type="term" value="C:actin filament"/>
    <property type="evidence" value="ECO:0007669"/>
    <property type="project" value="TreeGrafter"/>
</dbReference>
<feature type="compositionally biased region" description="Polar residues" evidence="1">
    <location>
        <begin position="241"/>
        <end position="250"/>
    </location>
</feature>
<feature type="region of interest" description="Disordered" evidence="1">
    <location>
        <begin position="240"/>
        <end position="357"/>
    </location>
</feature>